<protein>
    <submittedName>
        <fullName evidence="1">Uncharacterized protein</fullName>
    </submittedName>
</protein>
<dbReference type="EMBL" id="LR796278">
    <property type="protein sequence ID" value="CAB4133919.1"/>
    <property type="molecule type" value="Genomic_DNA"/>
</dbReference>
<name>A0A6J5LQI3_9CAUD</name>
<reference evidence="1" key="1">
    <citation type="submission" date="2020-04" db="EMBL/GenBank/DDBJ databases">
        <authorList>
            <person name="Chiriac C."/>
            <person name="Salcher M."/>
            <person name="Ghai R."/>
            <person name="Kavagutti S V."/>
        </authorList>
    </citation>
    <scope>NUCLEOTIDE SEQUENCE</scope>
</reference>
<sequence>MFERVTDPELLNKLNNSNSHYEKVNDPTILKKLSSPESLNPHISARIPGALGNVAKDIGNIALNLPGNIIQGLMKLPSKTIEVAEGIPNVGRQIINEPGRATRNVIAGLADIGHSALNTPRGLADYLVKIGMISPESAKKIPIQEDINEQLSQFVGEGHHPGDVGIRGTISSLPTILPSAKLSQILNPMKLTAKGISKEILNAEKSVKEKYSGKNGLYTNLFKEAEDRGIGNVNFNPKKIDIKTIEKYAPEKKVESLKDFLSNPTLENAQKSISDLGVTIRDLEKKTTLLQPEKDQLIAANNARKHIENNMFKDKSGNIQKDLMDKHSAIQKGYATEYIPYKNEKDIQLFKKGKLSAKDLIDALTIKKYGEELRKMHPSISWRENAKKILNSRLGQGGIFGAGALGVQEVLKQLMGKND</sequence>
<proteinExistence type="predicted"/>
<evidence type="ECO:0000313" key="1">
    <source>
        <dbReference type="EMBL" id="CAB4133919.1"/>
    </source>
</evidence>
<accession>A0A6J5LQI3</accession>
<gene>
    <name evidence="1" type="ORF">UFOVP265_6</name>
</gene>
<organism evidence="1">
    <name type="scientific">uncultured Caudovirales phage</name>
    <dbReference type="NCBI Taxonomy" id="2100421"/>
    <lineage>
        <taxon>Viruses</taxon>
        <taxon>Duplodnaviria</taxon>
        <taxon>Heunggongvirae</taxon>
        <taxon>Uroviricota</taxon>
        <taxon>Caudoviricetes</taxon>
        <taxon>Peduoviridae</taxon>
        <taxon>Maltschvirus</taxon>
        <taxon>Maltschvirus maltsch</taxon>
    </lineage>
</organism>